<dbReference type="InterPro" id="IPR008407">
    <property type="entry name" value="Brnchd-chn_aa_trnsp_AzlD"/>
</dbReference>
<gene>
    <name evidence="2" type="ORF">H0A68_02025</name>
</gene>
<proteinExistence type="predicted"/>
<dbReference type="OrthoDB" id="8638405at2"/>
<keyword evidence="1" id="KW-0812">Transmembrane</keyword>
<feature type="transmembrane region" description="Helical" evidence="1">
    <location>
        <begin position="74"/>
        <end position="90"/>
    </location>
</feature>
<sequence>MTVTPELAHTLYVLGAIALLVVSSFLTRATYFLFGDRLPLSEGMRRALRYAPTAALAGIVVPEILPWVAGQGPVFDIRIVAVIIAVLLFLRTRSAVLIIVGGMVALWLLQAIF</sequence>
<protein>
    <submittedName>
        <fullName evidence="2">AzlD domain-containing protein</fullName>
    </submittedName>
</protein>
<dbReference type="RefSeq" id="WP_129967553.1">
    <property type="nucleotide sequence ID" value="NZ_JACCEW010000001.1"/>
</dbReference>
<dbReference type="Pfam" id="PF05437">
    <property type="entry name" value="AzlD"/>
    <property type="match status" value="1"/>
</dbReference>
<evidence type="ECO:0000256" key="1">
    <source>
        <dbReference type="SAM" id="Phobius"/>
    </source>
</evidence>
<feature type="transmembrane region" description="Helical" evidence="1">
    <location>
        <begin position="95"/>
        <end position="112"/>
    </location>
</feature>
<dbReference type="Proteomes" id="UP000580517">
    <property type="component" value="Unassembled WGS sequence"/>
</dbReference>
<keyword evidence="1" id="KW-1133">Transmembrane helix</keyword>
<evidence type="ECO:0000313" key="3">
    <source>
        <dbReference type="Proteomes" id="UP000580517"/>
    </source>
</evidence>
<reference evidence="2 3" key="1">
    <citation type="submission" date="2020-07" db="EMBL/GenBank/DDBJ databases">
        <title>Taxonomic revisions and descriptions of new bacterial species based on genomic comparisons in the high-G+C-content subgroup of the family Alcaligenaceae.</title>
        <authorList>
            <person name="Szabo A."/>
            <person name="Felfoldi T."/>
        </authorList>
    </citation>
    <scope>NUCLEOTIDE SEQUENCE [LARGE SCALE GENOMIC DNA]</scope>
    <source>
        <strain evidence="2 3">DSM 25264</strain>
    </source>
</reference>
<organism evidence="2 3">
    <name type="scientific">Allopusillimonas soli</name>
    <dbReference type="NCBI Taxonomy" id="659016"/>
    <lineage>
        <taxon>Bacteria</taxon>
        <taxon>Pseudomonadati</taxon>
        <taxon>Pseudomonadota</taxon>
        <taxon>Betaproteobacteria</taxon>
        <taxon>Burkholderiales</taxon>
        <taxon>Alcaligenaceae</taxon>
        <taxon>Allopusillimonas</taxon>
    </lineage>
</organism>
<keyword evidence="1" id="KW-0472">Membrane</keyword>
<evidence type="ECO:0000313" key="2">
    <source>
        <dbReference type="EMBL" id="NYT35635.1"/>
    </source>
</evidence>
<dbReference type="AlphaFoldDB" id="A0A853F561"/>
<accession>A0A853F561</accession>
<keyword evidence="3" id="KW-1185">Reference proteome</keyword>
<feature type="transmembrane region" description="Helical" evidence="1">
    <location>
        <begin position="47"/>
        <end position="68"/>
    </location>
</feature>
<feature type="transmembrane region" description="Helical" evidence="1">
    <location>
        <begin position="12"/>
        <end position="35"/>
    </location>
</feature>
<comment type="caution">
    <text evidence="2">The sequence shown here is derived from an EMBL/GenBank/DDBJ whole genome shotgun (WGS) entry which is preliminary data.</text>
</comment>
<name>A0A853F561_9BURK</name>
<dbReference type="EMBL" id="JACCEW010000001">
    <property type="protein sequence ID" value="NYT35635.1"/>
    <property type="molecule type" value="Genomic_DNA"/>
</dbReference>